<comment type="caution">
    <text evidence="6">The sequence shown here is derived from an EMBL/GenBank/DDBJ whole genome shotgun (WGS) entry which is preliminary data.</text>
</comment>
<dbReference type="Gene3D" id="3.30.160.390">
    <property type="entry name" value="Integrase, DNA-binding domain"/>
    <property type="match status" value="1"/>
</dbReference>
<sequence>MPKKIIPLTDTKIKGTKPKDKDYVLVDGNGLRLLVKKNGSKIWEFIYSSPILKEERKTLIKDENNQDVLDQDGRKTYKISIAPKRRKKTLSKYVSGSEKKKIEKMTDLEISNITIATLSEARSIVKRYNEILGNGFDVIQYLEELKQKETAEADGMFKSVMDKWFEGQKDKIQDITYKKKYQVFVSSVLPYFENKHIKDITKLELFHVLEEKEKTAAETASRLFNYLIDLWSYAVTHEYCKYNYLANIKKKHVLTKKRTPMNYEKITDEKTFKELINSIYSYKGMPSIRNALRLVIHIPLRASNLCNLKWEHIDFENKTLTIPRELMKVKNLNLPDFRLPLTDEVINILQEQKELMTKYTELKEYVFIGANNIKPIAEESPNAALIRLGYTATKKHTLHSFRGSYRTILEEKQQEHDISDKILESVLDHYKNLTKVELAYLNTVSYLEQQKPLMKFWSDYIMSLLEK</sequence>
<dbReference type="InterPro" id="IPR050808">
    <property type="entry name" value="Phage_Integrase"/>
</dbReference>
<dbReference type="PROSITE" id="PS51898">
    <property type="entry name" value="TYR_RECOMBINASE"/>
    <property type="match status" value="1"/>
</dbReference>
<feature type="domain" description="Tyr recombinase" evidence="5">
    <location>
        <begin position="261"/>
        <end position="454"/>
    </location>
</feature>
<evidence type="ECO:0000259" key="5">
    <source>
        <dbReference type="PROSITE" id="PS51898"/>
    </source>
</evidence>
<dbReference type="InterPro" id="IPR053876">
    <property type="entry name" value="Phage_int_M"/>
</dbReference>
<dbReference type="InterPro" id="IPR025166">
    <property type="entry name" value="Integrase_DNA_bind_dom"/>
</dbReference>
<comment type="similarity">
    <text evidence="1">Belongs to the 'phage' integrase family.</text>
</comment>
<dbReference type="InterPro" id="IPR011010">
    <property type="entry name" value="DNA_brk_join_enz"/>
</dbReference>
<dbReference type="RefSeq" id="WP_152189581.1">
    <property type="nucleotide sequence ID" value="NZ_WFKJ01000016.1"/>
</dbReference>
<dbReference type="Gene3D" id="1.10.443.10">
    <property type="entry name" value="Intergrase catalytic core"/>
    <property type="match status" value="1"/>
</dbReference>
<keyword evidence="7" id="KW-1185">Reference proteome</keyword>
<dbReference type="CDD" id="cd00801">
    <property type="entry name" value="INT_P4_C"/>
    <property type="match status" value="1"/>
</dbReference>
<evidence type="ECO:0000256" key="2">
    <source>
        <dbReference type="ARBA" id="ARBA00022908"/>
    </source>
</evidence>
<dbReference type="Proteomes" id="UP000461010">
    <property type="component" value="Unassembled WGS sequence"/>
</dbReference>
<keyword evidence="3" id="KW-0238">DNA-binding</keyword>
<dbReference type="InterPro" id="IPR013762">
    <property type="entry name" value="Integrase-like_cat_sf"/>
</dbReference>
<dbReference type="PANTHER" id="PTHR30629">
    <property type="entry name" value="PROPHAGE INTEGRASE"/>
    <property type="match status" value="1"/>
</dbReference>
<gene>
    <name evidence="6" type="ORF">GBG18_06710</name>
</gene>
<evidence type="ECO:0000256" key="4">
    <source>
        <dbReference type="ARBA" id="ARBA00023172"/>
    </source>
</evidence>
<dbReference type="InterPro" id="IPR010998">
    <property type="entry name" value="Integrase_recombinase_N"/>
</dbReference>
<accession>A0ABQ6VLU9</accession>
<dbReference type="Gene3D" id="1.10.150.130">
    <property type="match status" value="1"/>
</dbReference>
<dbReference type="InterPro" id="IPR038488">
    <property type="entry name" value="Integrase_DNA-bd_sf"/>
</dbReference>
<dbReference type="PANTHER" id="PTHR30629:SF2">
    <property type="entry name" value="PROPHAGE INTEGRASE INTS-RELATED"/>
    <property type="match status" value="1"/>
</dbReference>
<keyword evidence="2" id="KW-0229">DNA integration</keyword>
<evidence type="ECO:0000313" key="7">
    <source>
        <dbReference type="Proteomes" id="UP000461010"/>
    </source>
</evidence>
<dbReference type="EMBL" id="WFKJ01000016">
    <property type="protein sequence ID" value="KAB7891547.1"/>
    <property type="molecule type" value="Genomic_DNA"/>
</dbReference>
<keyword evidence="4" id="KW-0233">DNA recombination</keyword>
<protein>
    <submittedName>
        <fullName evidence="6">Tyrosine-type recombinase/integrase</fullName>
    </submittedName>
</protein>
<evidence type="ECO:0000256" key="1">
    <source>
        <dbReference type="ARBA" id="ARBA00008857"/>
    </source>
</evidence>
<dbReference type="InterPro" id="IPR002104">
    <property type="entry name" value="Integrase_catalytic"/>
</dbReference>
<reference evidence="6 7" key="1">
    <citation type="submission" date="2019-10" db="EMBL/GenBank/DDBJ databases">
        <title>Poseidonibacter ostreae sp. nov., isolated from the gut of the Ostrea denselamellosa.</title>
        <authorList>
            <person name="Choi A."/>
        </authorList>
    </citation>
    <scope>NUCLEOTIDE SEQUENCE [LARGE SCALE GENOMIC DNA]</scope>
    <source>
        <strain evidence="6 7">SJOD-M-5</strain>
    </source>
</reference>
<evidence type="ECO:0000313" key="6">
    <source>
        <dbReference type="EMBL" id="KAB7891547.1"/>
    </source>
</evidence>
<dbReference type="Pfam" id="PF22022">
    <property type="entry name" value="Phage_int_M"/>
    <property type="match status" value="1"/>
</dbReference>
<dbReference type="Pfam" id="PF00589">
    <property type="entry name" value="Phage_integrase"/>
    <property type="match status" value="1"/>
</dbReference>
<proteinExistence type="inferred from homology"/>
<evidence type="ECO:0000256" key="3">
    <source>
        <dbReference type="ARBA" id="ARBA00023125"/>
    </source>
</evidence>
<dbReference type="SUPFAM" id="SSF56349">
    <property type="entry name" value="DNA breaking-rejoining enzymes"/>
    <property type="match status" value="1"/>
</dbReference>
<organism evidence="6 7">
    <name type="scientific">Poseidonibacter ostreae</name>
    <dbReference type="NCBI Taxonomy" id="2654171"/>
    <lineage>
        <taxon>Bacteria</taxon>
        <taxon>Pseudomonadati</taxon>
        <taxon>Campylobacterota</taxon>
        <taxon>Epsilonproteobacteria</taxon>
        <taxon>Campylobacterales</taxon>
        <taxon>Arcobacteraceae</taxon>
        <taxon>Poseidonibacter</taxon>
    </lineage>
</organism>
<name>A0ABQ6VLU9_9BACT</name>
<dbReference type="Pfam" id="PF13356">
    <property type="entry name" value="Arm-DNA-bind_3"/>
    <property type="match status" value="1"/>
</dbReference>